<accession>A0A9D0ZHR1</accession>
<comment type="caution">
    <text evidence="1">The sequence shown here is derived from an EMBL/GenBank/DDBJ whole genome shotgun (WGS) entry which is preliminary data.</text>
</comment>
<reference evidence="1" key="1">
    <citation type="submission" date="2020-10" db="EMBL/GenBank/DDBJ databases">
        <authorList>
            <person name="Gilroy R."/>
        </authorList>
    </citation>
    <scope>NUCLEOTIDE SEQUENCE</scope>
    <source>
        <strain evidence="1">ChiSjej1B19-3389</strain>
    </source>
</reference>
<sequence>MKALYVVGSCLRCNTSANMSHNGYVQGLIENGFEVDIIMENISFGEVDNAMPVFREANYFEYNSVPFSSKLKNKVKKRVDAPGQQSLQAAPAGKQQDNRPAVKVRLRKILKKLYTVFFNRDHPYLLDKKWLKNAARFKSDTLYDVVISNSSPASGHKLVSVLKCKNHIKYKKWIQIWEDPWYYDLYATKKKEAILQEERRLLEQADEIYYVSPLTLENQKKYFKSCAAKMRFIPLPYLVTDQNAVKKMDQKQPTQILFGYFGDYYSHVRNLRPFYQALCRSGAAGYICGDTNEHFTSTEQVKIFGRLTLEKLNPIQKKTSVLVHLSNLKGGQIPGKIYHYSATDKPILFILDGTAQEQEKIIQYFKPYDRFYFCSNETDAILQMIQKFLQKEISLQAKPLADFSPYHVVKTLLWR</sequence>
<protein>
    <submittedName>
        <fullName evidence="1">Uncharacterized protein</fullName>
    </submittedName>
</protein>
<dbReference type="EMBL" id="DVFW01000028">
    <property type="protein sequence ID" value="HIQ80883.1"/>
    <property type="molecule type" value="Genomic_DNA"/>
</dbReference>
<reference evidence="1" key="2">
    <citation type="journal article" date="2021" name="PeerJ">
        <title>Extensive microbial diversity within the chicken gut microbiome revealed by metagenomics and culture.</title>
        <authorList>
            <person name="Gilroy R."/>
            <person name="Ravi A."/>
            <person name="Getino M."/>
            <person name="Pursley I."/>
            <person name="Horton D.L."/>
            <person name="Alikhan N.F."/>
            <person name="Baker D."/>
            <person name="Gharbi K."/>
            <person name="Hall N."/>
            <person name="Watson M."/>
            <person name="Adriaenssens E.M."/>
            <person name="Foster-Nyarko E."/>
            <person name="Jarju S."/>
            <person name="Secka A."/>
            <person name="Antonio M."/>
            <person name="Oren A."/>
            <person name="Chaudhuri R.R."/>
            <person name="La Ragione R."/>
            <person name="Hildebrand F."/>
            <person name="Pallen M.J."/>
        </authorList>
    </citation>
    <scope>NUCLEOTIDE SEQUENCE</scope>
    <source>
        <strain evidence="1">ChiSjej1B19-3389</strain>
    </source>
</reference>
<name>A0A9D0ZHR1_9FIRM</name>
<organism evidence="1 2">
    <name type="scientific">Candidatus Scatavimonas merdigallinarum</name>
    <dbReference type="NCBI Taxonomy" id="2840914"/>
    <lineage>
        <taxon>Bacteria</taxon>
        <taxon>Bacillati</taxon>
        <taxon>Bacillota</taxon>
        <taxon>Clostridia</taxon>
        <taxon>Eubacteriales</taxon>
        <taxon>Oscillospiraceae</taxon>
        <taxon>Oscillospiraceae incertae sedis</taxon>
        <taxon>Candidatus Scatavimonas</taxon>
    </lineage>
</organism>
<dbReference type="Proteomes" id="UP000886787">
    <property type="component" value="Unassembled WGS sequence"/>
</dbReference>
<evidence type="ECO:0000313" key="2">
    <source>
        <dbReference type="Proteomes" id="UP000886787"/>
    </source>
</evidence>
<gene>
    <name evidence="1" type="ORF">IAD32_06325</name>
</gene>
<evidence type="ECO:0000313" key="1">
    <source>
        <dbReference type="EMBL" id="HIQ80883.1"/>
    </source>
</evidence>
<dbReference type="AlphaFoldDB" id="A0A9D0ZHR1"/>
<proteinExistence type="predicted"/>
<dbReference type="SUPFAM" id="SSF53756">
    <property type="entry name" value="UDP-Glycosyltransferase/glycogen phosphorylase"/>
    <property type="match status" value="1"/>
</dbReference>